<name>A0A6J4QHA9_9BURK</name>
<dbReference type="Gene3D" id="1.20.1640.10">
    <property type="entry name" value="Multidrug efflux transporter AcrB transmembrane domain"/>
    <property type="match status" value="2"/>
</dbReference>
<reference evidence="2" key="1">
    <citation type="submission" date="2020-02" db="EMBL/GenBank/DDBJ databases">
        <authorList>
            <person name="Meier V. D."/>
        </authorList>
    </citation>
    <scope>NUCLEOTIDE SEQUENCE</scope>
    <source>
        <strain evidence="2">AVDCRST_MAG51</strain>
    </source>
</reference>
<dbReference type="AlphaFoldDB" id="A0A6J4QHA9"/>
<evidence type="ECO:0000313" key="2">
    <source>
        <dbReference type="EMBL" id="CAA9444425.1"/>
    </source>
</evidence>
<accession>A0A6J4QHA9</accession>
<dbReference type="Gene3D" id="3.30.70.1440">
    <property type="entry name" value="Multidrug efflux transporter AcrB pore domain"/>
    <property type="match status" value="1"/>
</dbReference>
<sequence length="466" mass="51225">MAVYAPLAFTPGRTGRLFAEFALALAGAVVVSGFVALTLTPMMCSQLLKHNPKPNWFDRSMERWLTQLSDGYGRSLRWLVTARWRPADGRSGGVRGWVLQARWIVVGVMVASALAIAAVWPSMKQELSPMEDRGTILANINAPDGSTLDYTDRYAQLIERMGGGYKEFDRIFGNIGNPTVSQASVVLRAVDWEDRSRTTLEIARELGPKLNGLPGVNAFAVTPPSLGQGFRERPLNFVIQTSDSYENLNRVARQFMDELAKNPGIVSPDVDLRLNKPELRIEVDRDKAADMGVSVEVVAKALETMLGGRNVTRYKRDAEQYDVIVQTQPSGRTTPEDIDAIQVRGRGDTMIPLSALVKVRESVSPRELNHFGQRRSVTITANLAPDYSLGQALAFMDQTATKLLKTGYSTDLNGTSREFRASQGALAVVFVLALVFIFLVLAAQFESFVDPLVIMLSVPLSMIGAL</sequence>
<dbReference type="SUPFAM" id="SSF82714">
    <property type="entry name" value="Multidrug efflux transporter AcrB TolC docking domain, DN and DC subdomains"/>
    <property type="match status" value="1"/>
</dbReference>
<dbReference type="InterPro" id="IPR001036">
    <property type="entry name" value="Acrflvin-R"/>
</dbReference>
<feature type="transmembrane region" description="Helical" evidence="1">
    <location>
        <begin position="424"/>
        <end position="442"/>
    </location>
</feature>
<dbReference type="EMBL" id="CADCUX010000775">
    <property type="protein sequence ID" value="CAA9444425.1"/>
    <property type="molecule type" value="Genomic_DNA"/>
</dbReference>
<dbReference type="GO" id="GO:0042910">
    <property type="term" value="F:xenobiotic transmembrane transporter activity"/>
    <property type="evidence" value="ECO:0007669"/>
    <property type="project" value="TreeGrafter"/>
</dbReference>
<dbReference type="SUPFAM" id="SSF82866">
    <property type="entry name" value="Multidrug efflux transporter AcrB transmembrane domain"/>
    <property type="match status" value="2"/>
</dbReference>
<dbReference type="PRINTS" id="PR00702">
    <property type="entry name" value="ACRIFLAVINRP"/>
</dbReference>
<dbReference type="PANTHER" id="PTHR32063:SF28">
    <property type="entry name" value="BLR2861 PROTEIN"/>
    <property type="match status" value="1"/>
</dbReference>
<proteinExistence type="predicted"/>
<keyword evidence="1" id="KW-0472">Membrane</keyword>
<dbReference type="InterPro" id="IPR027463">
    <property type="entry name" value="AcrB_DN_DC_subdom"/>
</dbReference>
<dbReference type="Gene3D" id="3.30.2090.10">
    <property type="entry name" value="Multidrug efflux transporter AcrB TolC docking domain, DN and DC subdomains"/>
    <property type="match status" value="1"/>
</dbReference>
<gene>
    <name evidence="2" type="ORF">AVDCRST_MAG51-3526</name>
</gene>
<dbReference type="Gene3D" id="3.30.70.1430">
    <property type="entry name" value="Multidrug efflux transporter AcrB pore domain"/>
    <property type="match status" value="1"/>
</dbReference>
<feature type="non-terminal residue" evidence="2">
    <location>
        <position position="466"/>
    </location>
</feature>
<keyword evidence="1" id="KW-1133">Transmembrane helix</keyword>
<dbReference type="SUPFAM" id="SSF82693">
    <property type="entry name" value="Multidrug efflux transporter AcrB pore domain, PN1, PN2, PC1 and PC2 subdomains"/>
    <property type="match status" value="2"/>
</dbReference>
<feature type="transmembrane region" description="Helical" evidence="1">
    <location>
        <begin position="21"/>
        <end position="43"/>
    </location>
</feature>
<evidence type="ECO:0000256" key="1">
    <source>
        <dbReference type="SAM" id="Phobius"/>
    </source>
</evidence>
<feature type="transmembrane region" description="Helical" evidence="1">
    <location>
        <begin position="101"/>
        <end position="120"/>
    </location>
</feature>
<dbReference type="GO" id="GO:0005886">
    <property type="term" value="C:plasma membrane"/>
    <property type="evidence" value="ECO:0007669"/>
    <property type="project" value="TreeGrafter"/>
</dbReference>
<keyword evidence="1" id="KW-0812">Transmembrane</keyword>
<dbReference type="PANTHER" id="PTHR32063">
    <property type="match status" value="1"/>
</dbReference>
<dbReference type="Pfam" id="PF00873">
    <property type="entry name" value="ACR_tran"/>
    <property type="match status" value="2"/>
</dbReference>
<protein>
    <submittedName>
        <fullName evidence="2">RND efflux system, inner membrane transporter</fullName>
    </submittedName>
</protein>
<organism evidence="2">
    <name type="scientific">uncultured Ramlibacter sp</name>
    <dbReference type="NCBI Taxonomy" id="260755"/>
    <lineage>
        <taxon>Bacteria</taxon>
        <taxon>Pseudomonadati</taxon>
        <taxon>Pseudomonadota</taxon>
        <taxon>Betaproteobacteria</taxon>
        <taxon>Burkholderiales</taxon>
        <taxon>Comamonadaceae</taxon>
        <taxon>Ramlibacter</taxon>
        <taxon>environmental samples</taxon>
    </lineage>
</organism>